<evidence type="ECO:0008006" key="2">
    <source>
        <dbReference type="Google" id="ProtNLM"/>
    </source>
</evidence>
<name>A0A382HZ31_9ZZZZ</name>
<dbReference type="InterPro" id="IPR013320">
    <property type="entry name" value="ConA-like_dom_sf"/>
</dbReference>
<dbReference type="SUPFAM" id="SSF49899">
    <property type="entry name" value="Concanavalin A-like lectins/glucanases"/>
    <property type="match status" value="1"/>
</dbReference>
<dbReference type="Gene3D" id="2.60.120.200">
    <property type="match status" value="1"/>
</dbReference>
<gene>
    <name evidence="1" type="ORF">METZ01_LOCUS245528</name>
</gene>
<evidence type="ECO:0000313" key="1">
    <source>
        <dbReference type="EMBL" id="SVB92674.1"/>
    </source>
</evidence>
<feature type="non-terminal residue" evidence="1">
    <location>
        <position position="196"/>
    </location>
</feature>
<dbReference type="AlphaFoldDB" id="A0A382HZ31"/>
<accession>A0A382HZ31</accession>
<proteinExistence type="predicted"/>
<reference evidence="1" key="1">
    <citation type="submission" date="2018-05" db="EMBL/GenBank/DDBJ databases">
        <authorList>
            <person name="Lanie J.A."/>
            <person name="Ng W.-L."/>
            <person name="Kazmierczak K.M."/>
            <person name="Andrzejewski T.M."/>
            <person name="Davidsen T.M."/>
            <person name="Wayne K.J."/>
            <person name="Tettelin H."/>
            <person name="Glass J.I."/>
            <person name="Rusch D."/>
            <person name="Podicherti R."/>
            <person name="Tsui H.-C.T."/>
            <person name="Winkler M.E."/>
        </authorList>
    </citation>
    <scope>NUCLEOTIDE SEQUENCE</scope>
</reference>
<dbReference type="EMBL" id="UINC01064216">
    <property type="protein sequence ID" value="SVB92674.1"/>
    <property type="molecule type" value="Genomic_DNA"/>
</dbReference>
<protein>
    <recommendedName>
        <fullName evidence="2">DUF1565 domain-containing protein</fullName>
    </recommendedName>
</protein>
<sequence length="196" mass="21480">MVSDKKTACAGLLLLAALFLLVSATDNSEAETYTVDNLGVSDYTNITQAVDNASAGDTIRVASRTYYDAVDVDKRLTIIGGNYDVSMNGLYNYCNGADIIGYYSFDNSGNTNFYDRLWCEDNHGDIEGATRTTSSFWGNNALDFDGNNDYAVVDHSSIYNVSEVSISAWINLDDNDTASRVIFSNYQQTDSGRNGY</sequence>
<organism evidence="1">
    <name type="scientific">marine metagenome</name>
    <dbReference type="NCBI Taxonomy" id="408172"/>
    <lineage>
        <taxon>unclassified sequences</taxon>
        <taxon>metagenomes</taxon>
        <taxon>ecological metagenomes</taxon>
    </lineage>
</organism>